<accession>A0A7R6SSS6</accession>
<gene>
    <name evidence="2" type="ORF">AMJAP_1340</name>
</gene>
<name>A0A7R6SSS6_9GAMM</name>
<evidence type="ECO:0000313" key="2">
    <source>
        <dbReference type="EMBL" id="BBB25935.1"/>
    </source>
</evidence>
<dbReference type="AlphaFoldDB" id="A0A7R6SSS6"/>
<reference evidence="2 3" key="1">
    <citation type="journal article" date="2008" name="Int. J. Syst. Evol. Microbiol.">
        <title>Amphritea japonica sp. nov. and Amphritea balenae sp. nov., isolated from the sediment adjacent to sperm whale carcasses off Kagoshima, Japan.</title>
        <authorList>
            <person name="Miyazaki M."/>
            <person name="Nogi Y."/>
            <person name="Fujiwara Y."/>
            <person name="Kawato M."/>
            <person name="Nagahama T."/>
            <person name="Kubokawa K."/>
            <person name="Horikoshi K."/>
        </authorList>
    </citation>
    <scope>NUCLEOTIDE SEQUENCE [LARGE SCALE GENOMIC DNA]</scope>
    <source>
        <strain evidence="2 3">ATCC BAA-1530</strain>
    </source>
</reference>
<keyword evidence="1" id="KW-1133">Transmembrane helix</keyword>
<proteinExistence type="predicted"/>
<protein>
    <submittedName>
        <fullName evidence="2">Uncharacterized protein</fullName>
    </submittedName>
</protein>
<dbReference type="KEGG" id="ajp:AMJAP_1340"/>
<sequence>MKCDVCGRSITINWGNEFAVVCEEHTNHITKLTDLKRSAAKVWTEGTVKFIPVEVDTSGSNLLSVWWAITWRFMLMLVVIGGFLGLIFYHSMNTLIEQEMLTTGVAETIGVIFYLVIATAFIFVALDRVIGKKIGNVRLVIVSAKESDIEEK</sequence>
<feature type="transmembrane region" description="Helical" evidence="1">
    <location>
        <begin position="69"/>
        <end position="89"/>
    </location>
</feature>
<dbReference type="EMBL" id="AP014545">
    <property type="protein sequence ID" value="BBB25935.1"/>
    <property type="molecule type" value="Genomic_DNA"/>
</dbReference>
<dbReference type="Proteomes" id="UP000595663">
    <property type="component" value="Chromosome"/>
</dbReference>
<organism evidence="2 3">
    <name type="scientific">Amphritea japonica ATCC BAA-1530</name>
    <dbReference type="NCBI Taxonomy" id="1278309"/>
    <lineage>
        <taxon>Bacteria</taxon>
        <taxon>Pseudomonadati</taxon>
        <taxon>Pseudomonadota</taxon>
        <taxon>Gammaproteobacteria</taxon>
        <taxon>Oceanospirillales</taxon>
        <taxon>Oceanospirillaceae</taxon>
        <taxon>Amphritea</taxon>
    </lineage>
</organism>
<dbReference type="RefSeq" id="WP_019621540.1">
    <property type="nucleotide sequence ID" value="NZ_AP014545.1"/>
</dbReference>
<keyword evidence="1" id="KW-0472">Membrane</keyword>
<keyword evidence="3" id="KW-1185">Reference proteome</keyword>
<feature type="transmembrane region" description="Helical" evidence="1">
    <location>
        <begin position="109"/>
        <end position="126"/>
    </location>
</feature>
<evidence type="ECO:0000313" key="3">
    <source>
        <dbReference type="Proteomes" id="UP000595663"/>
    </source>
</evidence>
<evidence type="ECO:0000256" key="1">
    <source>
        <dbReference type="SAM" id="Phobius"/>
    </source>
</evidence>
<keyword evidence="1" id="KW-0812">Transmembrane</keyword>